<organism evidence="1 2">
    <name type="scientific">Trichonephila clavata</name>
    <name type="common">Joro spider</name>
    <name type="synonym">Nephila clavata</name>
    <dbReference type="NCBI Taxonomy" id="2740835"/>
    <lineage>
        <taxon>Eukaryota</taxon>
        <taxon>Metazoa</taxon>
        <taxon>Ecdysozoa</taxon>
        <taxon>Arthropoda</taxon>
        <taxon>Chelicerata</taxon>
        <taxon>Arachnida</taxon>
        <taxon>Araneae</taxon>
        <taxon>Araneomorphae</taxon>
        <taxon>Entelegynae</taxon>
        <taxon>Araneoidea</taxon>
        <taxon>Nephilidae</taxon>
        <taxon>Trichonephila</taxon>
    </lineage>
</organism>
<protein>
    <submittedName>
        <fullName evidence="1">Integrase catalytic domain-containing protein</fullName>
    </submittedName>
</protein>
<accession>A0A8X6GY56</accession>
<dbReference type="InterPro" id="IPR012337">
    <property type="entry name" value="RNaseH-like_sf"/>
</dbReference>
<dbReference type="InterPro" id="IPR036397">
    <property type="entry name" value="RNaseH_sf"/>
</dbReference>
<dbReference type="Proteomes" id="UP000887116">
    <property type="component" value="Unassembled WGS sequence"/>
</dbReference>
<evidence type="ECO:0000313" key="2">
    <source>
        <dbReference type="Proteomes" id="UP000887116"/>
    </source>
</evidence>
<dbReference type="EMBL" id="BMAO01026937">
    <property type="protein sequence ID" value="GFR13513.1"/>
    <property type="molecule type" value="Genomic_DNA"/>
</dbReference>
<evidence type="ECO:0000313" key="1">
    <source>
        <dbReference type="EMBL" id="GFR13513.1"/>
    </source>
</evidence>
<proteinExistence type="predicted"/>
<dbReference type="OrthoDB" id="5967017at2759"/>
<gene>
    <name evidence="1" type="primary">AVEN_213848_1</name>
    <name evidence="1" type="ORF">TNCT_447431</name>
</gene>
<keyword evidence="2" id="KW-1185">Reference proteome</keyword>
<dbReference type="Gene3D" id="3.30.420.10">
    <property type="entry name" value="Ribonuclease H-like superfamily/Ribonuclease H"/>
    <property type="match status" value="1"/>
</dbReference>
<reference evidence="1" key="1">
    <citation type="submission" date="2020-07" db="EMBL/GenBank/DDBJ databases">
        <title>Multicomponent nature underlies the extraordinary mechanical properties of spider dragline silk.</title>
        <authorList>
            <person name="Kono N."/>
            <person name="Nakamura H."/>
            <person name="Mori M."/>
            <person name="Yoshida Y."/>
            <person name="Ohtoshi R."/>
            <person name="Malay A.D."/>
            <person name="Moran D.A.P."/>
            <person name="Tomita M."/>
            <person name="Numata K."/>
            <person name="Arakawa K."/>
        </authorList>
    </citation>
    <scope>NUCLEOTIDE SEQUENCE</scope>
</reference>
<comment type="caution">
    <text evidence="1">The sequence shown here is derived from an EMBL/GenBank/DDBJ whole genome shotgun (WGS) entry which is preliminary data.</text>
</comment>
<dbReference type="GO" id="GO:0003676">
    <property type="term" value="F:nucleic acid binding"/>
    <property type="evidence" value="ECO:0007669"/>
    <property type="project" value="InterPro"/>
</dbReference>
<dbReference type="AlphaFoldDB" id="A0A8X6GY56"/>
<name>A0A8X6GY56_TRICU</name>
<dbReference type="SUPFAM" id="SSF53098">
    <property type="entry name" value="Ribonuclease H-like"/>
    <property type="match status" value="1"/>
</dbReference>
<sequence>MVISDNARTFKRAELELQQMRKVLNHVDVKNFYSAHSIKWNYISKRASWWGGFYERMVHSMKVVLRKTLGKSSLLSNY</sequence>